<dbReference type="Gene3D" id="3.40.50.1820">
    <property type="entry name" value="alpha/beta hydrolase"/>
    <property type="match status" value="1"/>
</dbReference>
<protein>
    <recommendedName>
        <fullName evidence="3">Alpha/beta hydrolase fold-3 domain-containing protein</fullName>
    </recommendedName>
</protein>
<dbReference type="PROSITE" id="PS01173">
    <property type="entry name" value="LIPASE_GDXG_HIS"/>
    <property type="match status" value="1"/>
</dbReference>
<evidence type="ECO:0000313" key="5">
    <source>
        <dbReference type="Proteomes" id="UP000663860"/>
    </source>
</evidence>
<feature type="domain" description="Alpha/beta hydrolase fold-3" evidence="3">
    <location>
        <begin position="82"/>
        <end position="290"/>
    </location>
</feature>
<comment type="caution">
    <text evidence="4">The sequence shown here is derived from an EMBL/GenBank/DDBJ whole genome shotgun (WGS) entry which is preliminary data.</text>
</comment>
<evidence type="ECO:0000313" key="4">
    <source>
        <dbReference type="EMBL" id="CAF1019372.1"/>
    </source>
</evidence>
<evidence type="ECO:0000256" key="1">
    <source>
        <dbReference type="ARBA" id="ARBA00010515"/>
    </source>
</evidence>
<dbReference type="GO" id="GO:0016787">
    <property type="term" value="F:hydrolase activity"/>
    <property type="evidence" value="ECO:0007669"/>
    <property type="project" value="UniProtKB-KW"/>
</dbReference>
<dbReference type="InterPro" id="IPR029058">
    <property type="entry name" value="AB_hydrolase_fold"/>
</dbReference>
<evidence type="ECO:0000259" key="3">
    <source>
        <dbReference type="Pfam" id="PF07859"/>
    </source>
</evidence>
<dbReference type="InterPro" id="IPR013094">
    <property type="entry name" value="AB_hydrolase_3"/>
</dbReference>
<gene>
    <name evidence="4" type="ORF">IZO911_LOCUS18633</name>
</gene>
<proteinExistence type="inferred from homology"/>
<dbReference type="EMBL" id="CAJNOE010000181">
    <property type="protein sequence ID" value="CAF1019372.1"/>
    <property type="molecule type" value="Genomic_DNA"/>
</dbReference>
<dbReference type="PANTHER" id="PTHR48081">
    <property type="entry name" value="AB HYDROLASE SUPERFAMILY PROTEIN C4A8.06C"/>
    <property type="match status" value="1"/>
</dbReference>
<keyword evidence="2" id="KW-0378">Hydrolase</keyword>
<accession>A0A814I7F7</accession>
<sequence>MADDDVDADLRQCQDLMTEAYACQPSFDPLSADDLRRVTAIVRAPWTEGGPTMIRTTEQYVGNYSTRIRIYYPDNTQILPALIYIHGGGWTIFSLDTHDRLMREYAGRAKIAVIGVDYSLSPEVKYPRAIEEIVSVVQWLRNQNSTELGIDLHRIAIGGDSVGANLAVATNLRLRTLNEPVLTAQLLSYGVYDRVRPELNSYKRYDGPKYRVTVAEMHYFWNNYIRDEQDFEDPLVCPLHADLHGLPPSFLAITECDILADENRAMAKALRDANVMVEEHVYAGATHSFLEAVKIAAISNRALDEAAQWLVHQLKTT</sequence>
<dbReference type="Pfam" id="PF07859">
    <property type="entry name" value="Abhydrolase_3"/>
    <property type="match status" value="1"/>
</dbReference>
<reference evidence="4" key="1">
    <citation type="submission" date="2021-02" db="EMBL/GenBank/DDBJ databases">
        <authorList>
            <person name="Nowell W R."/>
        </authorList>
    </citation>
    <scope>NUCLEOTIDE SEQUENCE</scope>
</reference>
<evidence type="ECO:0000256" key="2">
    <source>
        <dbReference type="ARBA" id="ARBA00022801"/>
    </source>
</evidence>
<dbReference type="PANTHER" id="PTHR48081:SF8">
    <property type="entry name" value="ALPHA_BETA HYDROLASE FOLD-3 DOMAIN-CONTAINING PROTEIN-RELATED"/>
    <property type="match status" value="1"/>
</dbReference>
<dbReference type="Proteomes" id="UP000663860">
    <property type="component" value="Unassembled WGS sequence"/>
</dbReference>
<dbReference type="InterPro" id="IPR050300">
    <property type="entry name" value="GDXG_lipolytic_enzyme"/>
</dbReference>
<dbReference type="AlphaFoldDB" id="A0A814I7F7"/>
<comment type="similarity">
    <text evidence="1">Belongs to the 'GDXG' lipolytic enzyme family.</text>
</comment>
<dbReference type="InterPro" id="IPR002168">
    <property type="entry name" value="Lipase_GDXG_HIS_AS"/>
</dbReference>
<name>A0A814I7F7_9BILA</name>
<dbReference type="SUPFAM" id="SSF53474">
    <property type="entry name" value="alpha/beta-Hydrolases"/>
    <property type="match status" value="1"/>
</dbReference>
<organism evidence="4 5">
    <name type="scientific">Adineta steineri</name>
    <dbReference type="NCBI Taxonomy" id="433720"/>
    <lineage>
        <taxon>Eukaryota</taxon>
        <taxon>Metazoa</taxon>
        <taxon>Spiralia</taxon>
        <taxon>Gnathifera</taxon>
        <taxon>Rotifera</taxon>
        <taxon>Eurotatoria</taxon>
        <taxon>Bdelloidea</taxon>
        <taxon>Adinetida</taxon>
        <taxon>Adinetidae</taxon>
        <taxon>Adineta</taxon>
    </lineage>
</organism>